<evidence type="ECO:0000256" key="2">
    <source>
        <dbReference type="SAM" id="SignalP"/>
    </source>
</evidence>
<accession>A0A6A6RUG5</accession>
<protein>
    <submittedName>
        <fullName evidence="3">Uncharacterized protein</fullName>
    </submittedName>
</protein>
<proteinExistence type="predicted"/>
<dbReference type="AlphaFoldDB" id="A0A6A6RUG5"/>
<reference evidence="3" key="1">
    <citation type="journal article" date="2020" name="Stud. Mycol.">
        <title>101 Dothideomycetes genomes: a test case for predicting lifestyles and emergence of pathogens.</title>
        <authorList>
            <person name="Haridas S."/>
            <person name="Albert R."/>
            <person name="Binder M."/>
            <person name="Bloem J."/>
            <person name="Labutti K."/>
            <person name="Salamov A."/>
            <person name="Andreopoulos B."/>
            <person name="Baker S."/>
            <person name="Barry K."/>
            <person name="Bills G."/>
            <person name="Bluhm B."/>
            <person name="Cannon C."/>
            <person name="Castanera R."/>
            <person name="Culley D."/>
            <person name="Daum C."/>
            <person name="Ezra D."/>
            <person name="Gonzalez J."/>
            <person name="Henrissat B."/>
            <person name="Kuo A."/>
            <person name="Liang C."/>
            <person name="Lipzen A."/>
            <person name="Lutzoni F."/>
            <person name="Magnuson J."/>
            <person name="Mondo S."/>
            <person name="Nolan M."/>
            <person name="Ohm R."/>
            <person name="Pangilinan J."/>
            <person name="Park H.-J."/>
            <person name="Ramirez L."/>
            <person name="Alfaro M."/>
            <person name="Sun H."/>
            <person name="Tritt A."/>
            <person name="Yoshinaga Y."/>
            <person name="Zwiers L.-H."/>
            <person name="Turgeon B."/>
            <person name="Goodwin S."/>
            <person name="Spatafora J."/>
            <person name="Crous P."/>
            <person name="Grigoriev I."/>
        </authorList>
    </citation>
    <scope>NUCLEOTIDE SEQUENCE</scope>
    <source>
        <strain evidence="3">CBS 473.64</strain>
    </source>
</reference>
<evidence type="ECO:0000313" key="4">
    <source>
        <dbReference type="Proteomes" id="UP000799753"/>
    </source>
</evidence>
<sequence length="275" mass="29909">MKLIITLFALFGTFAAAIPPKIPSWGPGSVTFDDGRPDTAQDLRNAGMGEKCITFAFPVRSYNVACGWTCIFYEKDCQPLNEVAFVTGPMTFDFDPEYKATAYICHPSGSFSADGTAIPEKDRGSPNPVSCGDATDMNNRNSPLTIQGTAPKFNRIQSSSIQPNKNTLNRVLKAEATSKKLESRNAVPELLPRNEQGDFICGQIDTGLQFVALLALSGTRCNIIPNGGVYYKVNPRCICTFFSGKCTDEFATVNGPNNGNFYDPVALSYKCFKPS</sequence>
<keyword evidence="2" id="KW-0732">Signal</keyword>
<gene>
    <name evidence="3" type="ORF">P280DRAFT_520508</name>
</gene>
<dbReference type="EMBL" id="MU006791">
    <property type="protein sequence ID" value="KAF2637908.1"/>
    <property type="molecule type" value="Genomic_DNA"/>
</dbReference>
<dbReference type="Proteomes" id="UP000799753">
    <property type="component" value="Unassembled WGS sequence"/>
</dbReference>
<keyword evidence="4" id="KW-1185">Reference proteome</keyword>
<name>A0A6A6RUG5_9PLEO</name>
<feature type="signal peptide" evidence="2">
    <location>
        <begin position="1"/>
        <end position="17"/>
    </location>
</feature>
<evidence type="ECO:0000256" key="1">
    <source>
        <dbReference type="SAM" id="MobiDB-lite"/>
    </source>
</evidence>
<feature type="chain" id="PRO_5025519196" evidence="2">
    <location>
        <begin position="18"/>
        <end position="275"/>
    </location>
</feature>
<evidence type="ECO:0000313" key="3">
    <source>
        <dbReference type="EMBL" id="KAF2637908.1"/>
    </source>
</evidence>
<organism evidence="3 4">
    <name type="scientific">Massarina eburnea CBS 473.64</name>
    <dbReference type="NCBI Taxonomy" id="1395130"/>
    <lineage>
        <taxon>Eukaryota</taxon>
        <taxon>Fungi</taxon>
        <taxon>Dikarya</taxon>
        <taxon>Ascomycota</taxon>
        <taxon>Pezizomycotina</taxon>
        <taxon>Dothideomycetes</taxon>
        <taxon>Pleosporomycetidae</taxon>
        <taxon>Pleosporales</taxon>
        <taxon>Massarineae</taxon>
        <taxon>Massarinaceae</taxon>
        <taxon>Massarina</taxon>
    </lineage>
</organism>
<feature type="region of interest" description="Disordered" evidence="1">
    <location>
        <begin position="115"/>
        <end position="140"/>
    </location>
</feature>